<dbReference type="OrthoDB" id="9807329at2"/>
<dbReference type="AlphaFoldDB" id="A0A173WTA2"/>
<dbReference type="InterPro" id="IPR040921">
    <property type="entry name" value="Peptidase_S66C"/>
</dbReference>
<feature type="active site" description="Charge relay system" evidence="3">
    <location>
        <position position="270"/>
    </location>
</feature>
<dbReference type="EMBL" id="CYZE01000001">
    <property type="protein sequence ID" value="CUN42819.1"/>
    <property type="molecule type" value="Genomic_DNA"/>
</dbReference>
<dbReference type="InterPro" id="IPR003507">
    <property type="entry name" value="S66_fam"/>
</dbReference>
<keyword evidence="6" id="KW-0121">Carboxypeptidase</keyword>
<evidence type="ECO:0000259" key="5">
    <source>
        <dbReference type="Pfam" id="PF17676"/>
    </source>
</evidence>
<dbReference type="Proteomes" id="UP000095651">
    <property type="component" value="Unassembled WGS sequence"/>
</dbReference>
<feature type="domain" description="LD-carboxypeptidase N-terminal" evidence="4">
    <location>
        <begin position="12"/>
        <end position="127"/>
    </location>
</feature>
<dbReference type="InterPro" id="IPR029062">
    <property type="entry name" value="Class_I_gatase-like"/>
</dbReference>
<dbReference type="Pfam" id="PF02016">
    <property type="entry name" value="Peptidase_S66"/>
    <property type="match status" value="1"/>
</dbReference>
<gene>
    <name evidence="6" type="primary">ldcA</name>
    <name evidence="7" type="ORF">DWX31_23075</name>
    <name evidence="6" type="ORF">ERS852407_00150</name>
</gene>
<dbReference type="CDD" id="cd07025">
    <property type="entry name" value="Peptidase_S66"/>
    <property type="match status" value="1"/>
</dbReference>
<evidence type="ECO:0000313" key="7">
    <source>
        <dbReference type="EMBL" id="RGD68133.1"/>
    </source>
</evidence>
<accession>A0A173WTA2</accession>
<feature type="domain" description="LD-carboxypeptidase C-terminal" evidence="5">
    <location>
        <begin position="171"/>
        <end position="284"/>
    </location>
</feature>
<dbReference type="RefSeq" id="WP_002604295.1">
    <property type="nucleotide sequence ID" value="NZ_CABIXC010000001.1"/>
</dbReference>
<keyword evidence="6" id="KW-0645">Protease</keyword>
<dbReference type="SUPFAM" id="SSF52317">
    <property type="entry name" value="Class I glutamine amidotransferase-like"/>
    <property type="match status" value="1"/>
</dbReference>
<dbReference type="Pfam" id="PF17676">
    <property type="entry name" value="Peptidase_S66C"/>
    <property type="match status" value="1"/>
</dbReference>
<dbReference type="Gene3D" id="3.40.50.10740">
    <property type="entry name" value="Class I glutamine amidotransferase-like"/>
    <property type="match status" value="1"/>
</dbReference>
<keyword evidence="2 6" id="KW-0378">Hydrolase</keyword>
<evidence type="ECO:0000256" key="3">
    <source>
        <dbReference type="PIRSR" id="PIRSR028757-1"/>
    </source>
</evidence>
<evidence type="ECO:0000313" key="6">
    <source>
        <dbReference type="EMBL" id="CUN42819.1"/>
    </source>
</evidence>
<dbReference type="Gene3D" id="3.50.30.60">
    <property type="entry name" value="LD-carboxypeptidase A C-terminal domain-like"/>
    <property type="match status" value="1"/>
</dbReference>
<dbReference type="InterPro" id="IPR027478">
    <property type="entry name" value="LdcA_N"/>
</dbReference>
<organism evidence="6 8">
    <name type="scientific">Hungatella hathewayi</name>
    <dbReference type="NCBI Taxonomy" id="154046"/>
    <lineage>
        <taxon>Bacteria</taxon>
        <taxon>Bacillati</taxon>
        <taxon>Bacillota</taxon>
        <taxon>Clostridia</taxon>
        <taxon>Lachnospirales</taxon>
        <taxon>Lachnospiraceae</taxon>
        <taxon>Hungatella</taxon>
    </lineage>
</organism>
<evidence type="ECO:0000259" key="4">
    <source>
        <dbReference type="Pfam" id="PF02016"/>
    </source>
</evidence>
<dbReference type="PANTHER" id="PTHR30237:SF5">
    <property type="entry name" value="CARBOXYPEPTIDASE VC_A0337-RELATED"/>
    <property type="match status" value="1"/>
</dbReference>
<dbReference type="GO" id="GO:0106415">
    <property type="term" value="F:muramoyltetrapeptide carboxypeptidase activity"/>
    <property type="evidence" value="ECO:0007669"/>
    <property type="project" value="UniProtKB-EC"/>
</dbReference>
<dbReference type="InterPro" id="IPR040449">
    <property type="entry name" value="Peptidase_S66_N"/>
</dbReference>
<reference evidence="6 8" key="1">
    <citation type="submission" date="2015-09" db="EMBL/GenBank/DDBJ databases">
        <authorList>
            <consortium name="Pathogen Informatics"/>
        </authorList>
    </citation>
    <scope>NUCLEOTIDE SEQUENCE [LARGE SCALE GENOMIC DNA]</scope>
    <source>
        <strain evidence="6 8">2789STDY5608850</strain>
    </source>
</reference>
<evidence type="ECO:0000313" key="9">
    <source>
        <dbReference type="Proteomes" id="UP000261023"/>
    </source>
</evidence>
<dbReference type="SUPFAM" id="SSF141986">
    <property type="entry name" value="LD-carboxypeptidase A C-terminal domain-like"/>
    <property type="match status" value="1"/>
</dbReference>
<name>A0A173WTA2_9FIRM</name>
<dbReference type="InterPro" id="IPR027461">
    <property type="entry name" value="Carboxypeptidase_A_C_sf"/>
</dbReference>
<dbReference type="EC" id="3.4.17.13" evidence="6"/>
<proteinExistence type="inferred from homology"/>
<evidence type="ECO:0000256" key="2">
    <source>
        <dbReference type="ARBA" id="ARBA00022801"/>
    </source>
</evidence>
<dbReference type="PIRSF" id="PIRSF028757">
    <property type="entry name" value="LD-carboxypeptidase"/>
    <property type="match status" value="1"/>
</dbReference>
<dbReference type="EMBL" id="QTJW01000018">
    <property type="protein sequence ID" value="RGD68133.1"/>
    <property type="molecule type" value="Genomic_DNA"/>
</dbReference>
<feature type="active site" description="Nucleophile" evidence="3">
    <location>
        <position position="107"/>
    </location>
</feature>
<dbReference type="PANTHER" id="PTHR30237">
    <property type="entry name" value="MURAMOYLTETRAPEPTIDE CARBOXYPEPTIDASE"/>
    <property type="match status" value="1"/>
</dbReference>
<sequence length="297" mass="33234">MWANPLNPGDTIGIISPSHTVTPDDYAKIISGIEAKGFRVKTGSRLYRHTYGYAASETERADDLNEMVSDKDVKLVLFGGGYGSIELLPYIDYEAIRRHPKLFSSHSDGTSILNAIYTKTGLVTYYGLPPRLFEDIDAYAYEQFSSHLVRRDAVHFVSNSTWYSLKDGICSGTLIGGYTLNFALSLHSGYLETEKDRKYILFLEDHEKFSSVAAVSMYLSHIEQSSFINQVSGLLFGNYSDTLSQQLLGRLERFGRKHSIPVAYCDDFGHGKNHAILPVGCRAVLDTKNKTLRFLPS</sequence>
<reference evidence="7 9" key="2">
    <citation type="submission" date="2018-08" db="EMBL/GenBank/DDBJ databases">
        <title>A genome reference for cultivated species of the human gut microbiota.</title>
        <authorList>
            <person name="Zou Y."/>
            <person name="Xue W."/>
            <person name="Luo G."/>
        </authorList>
    </citation>
    <scope>NUCLEOTIDE SEQUENCE [LARGE SCALE GENOMIC DNA]</scope>
    <source>
        <strain evidence="7 9">AF19-13AC</strain>
    </source>
</reference>
<evidence type="ECO:0000256" key="1">
    <source>
        <dbReference type="ARBA" id="ARBA00010233"/>
    </source>
</evidence>
<evidence type="ECO:0000313" key="8">
    <source>
        <dbReference type="Proteomes" id="UP000095651"/>
    </source>
</evidence>
<feature type="active site" description="Charge relay system" evidence="3">
    <location>
        <position position="204"/>
    </location>
</feature>
<protein>
    <submittedName>
        <fullName evidence="7">LD-carboxypeptidase</fullName>
    </submittedName>
    <submittedName>
        <fullName evidence="6">MccF-like protein</fullName>
        <ecNumber evidence="6">3.4.17.13</ecNumber>
    </submittedName>
</protein>
<dbReference type="Proteomes" id="UP000261023">
    <property type="component" value="Unassembled WGS sequence"/>
</dbReference>
<comment type="similarity">
    <text evidence="1">Belongs to the peptidase S66 family.</text>
</comment>